<evidence type="ECO:0000313" key="1">
    <source>
        <dbReference type="EMBL" id="MDX8045273.1"/>
    </source>
</evidence>
<protein>
    <submittedName>
        <fullName evidence="1">MFS transporter</fullName>
    </submittedName>
</protein>
<proteinExistence type="predicted"/>
<gene>
    <name evidence="1" type="ORF">SH601_04660</name>
</gene>
<comment type="caution">
    <text evidence="1">The sequence shown here is derived from an EMBL/GenBank/DDBJ whole genome shotgun (WGS) entry which is preliminary data.</text>
</comment>
<dbReference type="EMBL" id="JAWZSR010000002">
    <property type="protein sequence ID" value="MDX8045273.1"/>
    <property type="molecule type" value="Genomic_DNA"/>
</dbReference>
<accession>A0ACC6M300</accession>
<dbReference type="Proteomes" id="UP001277972">
    <property type="component" value="Unassembled WGS sequence"/>
</dbReference>
<keyword evidence="2" id="KW-1185">Reference proteome</keyword>
<organism evidence="1 2">
    <name type="scientific">Gracilibacillus pellucidus</name>
    <dbReference type="NCBI Taxonomy" id="3095368"/>
    <lineage>
        <taxon>Bacteria</taxon>
        <taxon>Bacillati</taxon>
        <taxon>Bacillota</taxon>
        <taxon>Bacilli</taxon>
        <taxon>Bacillales</taxon>
        <taxon>Bacillaceae</taxon>
        <taxon>Gracilibacillus</taxon>
    </lineage>
</organism>
<name>A0ACC6M300_9BACI</name>
<sequence>MWFANFFIAASLTMVIPFLSLYIGTLGNYSDNYVQTWSGWVFAITFLIAFIVSPIWGRFGDKHGRKTFLVIAGFGLGISVLLMGFVTNVMQLFVLRMFMGFFTGFISMSQAFIATQTPKNIAGKVLGTLQTGNVTGSLLGPLLGGVLADTIGYSATFQLTSITLFLAAIFVVLGVKETRIAPEKKERTNYSAVEVIKHILANPVLVSIIVVSMFVQIANFSIQPILSLYVEEIHGPASIAFFSGLAFSAAGLGNLFMSRNWGKLGDRIGYERVLVILLFLSALFFLPGALVNNIWQLVIVRFLLGMAIGGIIPMKTAYVRQVTPLSIQGEVLGYDTSIRFLGNIIGPVIGGWIAGLYTISTVFYFSSILLIIGGFALHFMLKHDAKQSVKHYPAHS</sequence>
<evidence type="ECO:0000313" key="2">
    <source>
        <dbReference type="Proteomes" id="UP001277972"/>
    </source>
</evidence>
<reference evidence="1" key="1">
    <citation type="submission" date="2023-11" db="EMBL/GenBank/DDBJ databases">
        <title>Gracilibacillus pellucida a moderately halophilic bacterium isolated from saline soil in Xinjiang province.</title>
        <authorList>
            <person name="Zhang Z."/>
            <person name="Tan F."/>
            <person name="Wang Y."/>
            <person name="Xia M."/>
        </authorList>
    </citation>
    <scope>NUCLEOTIDE SEQUENCE</scope>
    <source>
        <strain evidence="1">S3-1-1</strain>
    </source>
</reference>